<dbReference type="AlphaFoldDB" id="A0A916Q9A4"/>
<protein>
    <recommendedName>
        <fullName evidence="1">GAPS4 PD-(D/E)XK nuclease domain-containing protein</fullName>
    </recommendedName>
</protein>
<dbReference type="Proteomes" id="UP000613208">
    <property type="component" value="Unassembled WGS sequence"/>
</dbReference>
<dbReference type="RefSeq" id="WP_201310752.1">
    <property type="nucleotide sequence ID" value="NZ_BLYI01000029.1"/>
</dbReference>
<accession>A0A916Q9A4</accession>
<organism evidence="2 3">
    <name type="scientific">Anaerostipes butyraticus</name>
    <dbReference type="NCBI Taxonomy" id="645466"/>
    <lineage>
        <taxon>Bacteria</taxon>
        <taxon>Bacillati</taxon>
        <taxon>Bacillota</taxon>
        <taxon>Clostridia</taxon>
        <taxon>Lachnospirales</taxon>
        <taxon>Lachnospiraceae</taxon>
        <taxon>Anaerostipes</taxon>
    </lineage>
</organism>
<dbReference type="Pfam" id="PF26115">
    <property type="entry name" value="PDDEXK_GAPS4"/>
    <property type="match status" value="1"/>
</dbReference>
<dbReference type="InterPro" id="IPR058873">
    <property type="entry name" value="PDDEXK_GAPS4"/>
</dbReference>
<feature type="domain" description="GAPS4 PD-(D/E)XK nuclease" evidence="1">
    <location>
        <begin position="1"/>
        <end position="161"/>
    </location>
</feature>
<evidence type="ECO:0000259" key="1">
    <source>
        <dbReference type="Pfam" id="PF26115"/>
    </source>
</evidence>
<evidence type="ECO:0000313" key="3">
    <source>
        <dbReference type="Proteomes" id="UP000613208"/>
    </source>
</evidence>
<reference evidence="2" key="1">
    <citation type="submission" date="2020-06" db="EMBL/GenBank/DDBJ databases">
        <title>Characterization of fructooligosaccharide metabolism and fructooligosaccharide-degrading enzymes in human commensal butyrate producers.</title>
        <authorList>
            <person name="Tanno H."/>
            <person name="Fujii T."/>
            <person name="Hirano K."/>
            <person name="Maeno S."/>
            <person name="Tonozuka T."/>
            <person name="Sakamoto M."/>
            <person name="Ohkuma M."/>
            <person name="Tochio T."/>
            <person name="Endo A."/>
        </authorList>
    </citation>
    <scope>NUCLEOTIDE SEQUENCE</scope>
    <source>
        <strain evidence="2">JCM 17466</strain>
    </source>
</reference>
<dbReference type="EMBL" id="BLYI01000029">
    <property type="protein sequence ID" value="GFO85040.1"/>
    <property type="molecule type" value="Genomic_DNA"/>
</dbReference>
<evidence type="ECO:0000313" key="2">
    <source>
        <dbReference type="EMBL" id="GFO85040.1"/>
    </source>
</evidence>
<sequence length="313" mass="36879">MGELSQRIGKKLEHYGNSIFQHLHWEILAQDVQIDCIRTAHKNVKSSHKRTHGVDILAGYYNPFTKRKEALVIECKHREWSNFIPSNLSVWIEELCNTIECASTSPILTTYLEEYTLLGGILLYNSSDGKYDTERAVNNISQIKVPRRRHPIMIYLADNNRLEKWYSFNAEIAKIEQNSVENKFDIIYPSVGGSTWDRLPVVTPTYLFSDYILASYIKTVDIPNGTEKVDIKVIFCFEHITDDSLKYLQDMINELQLESRTDRHQEVHFYFYPETEKEIDHIKVSFTKIFENKSTFKYFLMDNRRLSRIYYES</sequence>
<gene>
    <name evidence="2" type="ORF">ANBU17_13870</name>
</gene>
<keyword evidence="3" id="KW-1185">Reference proteome</keyword>
<name>A0A916Q9A4_9FIRM</name>
<proteinExistence type="predicted"/>
<comment type="caution">
    <text evidence="2">The sequence shown here is derived from an EMBL/GenBank/DDBJ whole genome shotgun (WGS) entry which is preliminary data.</text>
</comment>